<gene>
    <name evidence="2" type="ORF">ACH5RR_013010</name>
</gene>
<proteinExistence type="predicted"/>
<accession>A0ABD2ZZB2</accession>
<reference evidence="2 3" key="1">
    <citation type="submission" date="2024-11" db="EMBL/GenBank/DDBJ databases">
        <title>A near-complete genome assembly of Cinchona calisaya.</title>
        <authorList>
            <person name="Lian D.C."/>
            <person name="Zhao X.W."/>
            <person name="Wei L."/>
        </authorList>
    </citation>
    <scope>NUCLEOTIDE SEQUENCE [LARGE SCALE GENOMIC DNA]</scope>
    <source>
        <tissue evidence="2">Nenye</tissue>
    </source>
</reference>
<feature type="compositionally biased region" description="Basic and acidic residues" evidence="1">
    <location>
        <begin position="17"/>
        <end position="29"/>
    </location>
</feature>
<evidence type="ECO:0000313" key="2">
    <source>
        <dbReference type="EMBL" id="KAL3524638.1"/>
    </source>
</evidence>
<name>A0ABD2ZZB2_9GENT</name>
<dbReference type="EMBL" id="JBJUIK010000006">
    <property type="protein sequence ID" value="KAL3524638.1"/>
    <property type="molecule type" value="Genomic_DNA"/>
</dbReference>
<sequence>MFGWQEIAIPKEYIQGETDHQKQKQKQDIHGPSSSMDSMNMAMANPSIVLVEKIMPIIPQNQEPVKDETNELEDEVQDDLAGVLQKERYVGGATHTYSNMDNSNICLKDRNLAFNKLKDFSKALSNKLILKADGFN</sequence>
<dbReference type="AlphaFoldDB" id="A0ABD2ZZB2"/>
<feature type="region of interest" description="Disordered" evidence="1">
    <location>
        <begin position="13"/>
        <end position="38"/>
    </location>
</feature>
<evidence type="ECO:0000313" key="3">
    <source>
        <dbReference type="Proteomes" id="UP001630127"/>
    </source>
</evidence>
<keyword evidence="3" id="KW-1185">Reference proteome</keyword>
<dbReference type="Proteomes" id="UP001630127">
    <property type="component" value="Unassembled WGS sequence"/>
</dbReference>
<organism evidence="2 3">
    <name type="scientific">Cinchona calisaya</name>
    <dbReference type="NCBI Taxonomy" id="153742"/>
    <lineage>
        <taxon>Eukaryota</taxon>
        <taxon>Viridiplantae</taxon>
        <taxon>Streptophyta</taxon>
        <taxon>Embryophyta</taxon>
        <taxon>Tracheophyta</taxon>
        <taxon>Spermatophyta</taxon>
        <taxon>Magnoliopsida</taxon>
        <taxon>eudicotyledons</taxon>
        <taxon>Gunneridae</taxon>
        <taxon>Pentapetalae</taxon>
        <taxon>asterids</taxon>
        <taxon>lamiids</taxon>
        <taxon>Gentianales</taxon>
        <taxon>Rubiaceae</taxon>
        <taxon>Cinchonoideae</taxon>
        <taxon>Cinchoneae</taxon>
        <taxon>Cinchona</taxon>
    </lineage>
</organism>
<comment type="caution">
    <text evidence="2">The sequence shown here is derived from an EMBL/GenBank/DDBJ whole genome shotgun (WGS) entry which is preliminary data.</text>
</comment>
<protein>
    <submittedName>
        <fullName evidence="2">Uncharacterized protein</fullName>
    </submittedName>
</protein>
<evidence type="ECO:0000256" key="1">
    <source>
        <dbReference type="SAM" id="MobiDB-lite"/>
    </source>
</evidence>